<dbReference type="EMBL" id="HACG01051243">
    <property type="protein sequence ID" value="CEK98114.1"/>
    <property type="molecule type" value="Transcribed_RNA"/>
</dbReference>
<accession>A0A0B7BY30</accession>
<reference evidence="1" key="1">
    <citation type="submission" date="2014-12" db="EMBL/GenBank/DDBJ databases">
        <title>Insight into the proteome of Arion vulgaris.</title>
        <authorList>
            <person name="Aradska J."/>
            <person name="Bulat T."/>
            <person name="Smidak R."/>
            <person name="Sarate P."/>
            <person name="Gangsoo J."/>
            <person name="Sialana F."/>
            <person name="Bilban M."/>
            <person name="Lubec G."/>
        </authorList>
    </citation>
    <scope>NUCLEOTIDE SEQUENCE</scope>
    <source>
        <tissue evidence="1">Skin</tissue>
    </source>
</reference>
<proteinExistence type="predicted"/>
<protein>
    <submittedName>
        <fullName evidence="1">Uncharacterized protein</fullName>
    </submittedName>
</protein>
<evidence type="ECO:0000313" key="1">
    <source>
        <dbReference type="EMBL" id="CEK98114.1"/>
    </source>
</evidence>
<gene>
    <name evidence="1" type="primary">ORF217827</name>
</gene>
<organism evidence="1">
    <name type="scientific">Arion vulgaris</name>
    <dbReference type="NCBI Taxonomy" id="1028688"/>
    <lineage>
        <taxon>Eukaryota</taxon>
        <taxon>Metazoa</taxon>
        <taxon>Spiralia</taxon>
        <taxon>Lophotrochozoa</taxon>
        <taxon>Mollusca</taxon>
        <taxon>Gastropoda</taxon>
        <taxon>Heterobranchia</taxon>
        <taxon>Euthyneura</taxon>
        <taxon>Panpulmonata</taxon>
        <taxon>Eupulmonata</taxon>
        <taxon>Stylommatophora</taxon>
        <taxon>Helicina</taxon>
        <taxon>Arionoidea</taxon>
        <taxon>Arionidae</taxon>
        <taxon>Arion</taxon>
    </lineage>
</organism>
<feature type="non-terminal residue" evidence="1">
    <location>
        <position position="49"/>
    </location>
</feature>
<dbReference type="AlphaFoldDB" id="A0A0B7BY30"/>
<name>A0A0B7BY30_9EUPU</name>
<sequence length="49" mass="6071">MLRVRCFYQVCFPIFEDTILYHEKLIFFHTFFPQQERCFIRIQMSSSSS</sequence>